<accession>A0A5B2X2Y7</accession>
<evidence type="ECO:0000256" key="3">
    <source>
        <dbReference type="ARBA" id="ARBA00023098"/>
    </source>
</evidence>
<keyword evidence="2" id="KW-0442">Lipid degradation</keyword>
<sequence length="415" mass="44794">MLSLVSTLLFAGPAGATAPAAAATPVTLTLPAPTGHHQVGTTELHLVDPSRRDPWKPDHQRELMVSAWYPARDADRYPLAPWLPAGVAPYLAGRFAQPDIGVPAGGVDWVGARSHGHVGAPVARRAGGLPVLLYSPGMGSPRELETGVAEELASRGYLVITVDHTFEAAAVEFPGGRVEPAVPFQRTPEFFKTAFDARLADVHFVLDQLDALGAGDNPDAEHRQLPKGLRGSLDLSDIGMFGHSCGGFTTGESMYNDQRIRAGVTLDGVMAYALGANYQPGEVVKHGLDRPFMLMGSQQSPDGRNDVVDHTVRNPADQSWVDFWANQRGWKLNVLLQGSRHYSYTDMETVVSQLAGPFQLPADRVEHIIGTIPAAQATGAETAYLRAFFDRFLRHRAGHLLDGPSSRYPQVTFVA</sequence>
<evidence type="ECO:0000313" key="5">
    <source>
        <dbReference type="EMBL" id="KAA2257588.1"/>
    </source>
</evidence>
<evidence type="ECO:0000256" key="1">
    <source>
        <dbReference type="ARBA" id="ARBA00022801"/>
    </source>
</evidence>
<dbReference type="EMBL" id="VUOB01000045">
    <property type="protein sequence ID" value="KAA2257588.1"/>
    <property type="molecule type" value="Genomic_DNA"/>
</dbReference>
<dbReference type="Gene3D" id="3.40.50.1820">
    <property type="entry name" value="alpha/beta hydrolase"/>
    <property type="match status" value="1"/>
</dbReference>
<comment type="caution">
    <text evidence="5">The sequence shown here is derived from an EMBL/GenBank/DDBJ whole genome shotgun (WGS) entry which is preliminary data.</text>
</comment>
<feature type="signal peptide" evidence="4">
    <location>
        <begin position="1"/>
        <end position="22"/>
    </location>
</feature>
<name>A0A5B2X2Y7_9PSEU</name>
<organism evidence="5 6">
    <name type="scientific">Solihabitans fulvus</name>
    <dbReference type="NCBI Taxonomy" id="1892852"/>
    <lineage>
        <taxon>Bacteria</taxon>
        <taxon>Bacillati</taxon>
        <taxon>Actinomycetota</taxon>
        <taxon>Actinomycetes</taxon>
        <taxon>Pseudonocardiales</taxon>
        <taxon>Pseudonocardiaceae</taxon>
        <taxon>Solihabitans</taxon>
    </lineage>
</organism>
<proteinExistence type="predicted"/>
<dbReference type="Pfam" id="PF03403">
    <property type="entry name" value="PAF-AH_p_II"/>
    <property type="match status" value="2"/>
</dbReference>
<feature type="chain" id="PRO_5022814592" evidence="4">
    <location>
        <begin position="23"/>
        <end position="415"/>
    </location>
</feature>
<keyword evidence="1" id="KW-0378">Hydrolase</keyword>
<evidence type="ECO:0000256" key="4">
    <source>
        <dbReference type="SAM" id="SignalP"/>
    </source>
</evidence>
<keyword evidence="3" id="KW-0443">Lipid metabolism</keyword>
<reference evidence="5 6" key="2">
    <citation type="submission" date="2019-09" db="EMBL/GenBank/DDBJ databases">
        <authorList>
            <person name="Jin C."/>
        </authorList>
    </citation>
    <scope>NUCLEOTIDE SEQUENCE [LARGE SCALE GENOMIC DNA]</scope>
    <source>
        <strain evidence="5 6">AN110305</strain>
    </source>
</reference>
<dbReference type="SUPFAM" id="SSF53474">
    <property type="entry name" value="alpha/beta-Hydrolases"/>
    <property type="match status" value="1"/>
</dbReference>
<reference evidence="5 6" key="1">
    <citation type="submission" date="2019-09" db="EMBL/GenBank/DDBJ databases">
        <title>Goodfellowia gen. nov., a new genus of the Pseudonocardineae related to Actinoalloteichus, containing Goodfellowia coeruleoviolacea gen. nov., comb. nov. gen. nov., comb. nov.</title>
        <authorList>
            <person name="Labeda D."/>
        </authorList>
    </citation>
    <scope>NUCLEOTIDE SEQUENCE [LARGE SCALE GENOMIC DNA]</scope>
    <source>
        <strain evidence="5 6">AN110305</strain>
    </source>
</reference>
<keyword evidence="4" id="KW-0732">Signal</keyword>
<dbReference type="OrthoDB" id="569821at2"/>
<dbReference type="PANTHER" id="PTHR10272:SF0">
    <property type="entry name" value="PLATELET-ACTIVATING FACTOR ACETYLHYDROLASE"/>
    <property type="match status" value="1"/>
</dbReference>
<evidence type="ECO:0000313" key="6">
    <source>
        <dbReference type="Proteomes" id="UP000323454"/>
    </source>
</evidence>
<dbReference type="InterPro" id="IPR029058">
    <property type="entry name" value="AB_hydrolase_fold"/>
</dbReference>
<dbReference type="GO" id="GO:0003847">
    <property type="term" value="F:1-alkyl-2-acetylglycerophosphocholine esterase activity"/>
    <property type="evidence" value="ECO:0007669"/>
    <property type="project" value="TreeGrafter"/>
</dbReference>
<protein>
    <submittedName>
        <fullName evidence="5">Lipase</fullName>
    </submittedName>
</protein>
<dbReference type="GO" id="GO:0016042">
    <property type="term" value="P:lipid catabolic process"/>
    <property type="evidence" value="ECO:0007669"/>
    <property type="project" value="UniProtKB-KW"/>
</dbReference>
<gene>
    <name evidence="5" type="ORF">F0L68_25020</name>
</gene>
<keyword evidence="6" id="KW-1185">Reference proteome</keyword>
<dbReference type="PANTHER" id="PTHR10272">
    <property type="entry name" value="PLATELET-ACTIVATING FACTOR ACETYLHYDROLASE"/>
    <property type="match status" value="1"/>
</dbReference>
<dbReference type="Proteomes" id="UP000323454">
    <property type="component" value="Unassembled WGS sequence"/>
</dbReference>
<dbReference type="AlphaFoldDB" id="A0A5B2X2Y7"/>
<evidence type="ECO:0000256" key="2">
    <source>
        <dbReference type="ARBA" id="ARBA00022963"/>
    </source>
</evidence>